<accession>A0A2S0MND2</accession>
<protein>
    <submittedName>
        <fullName evidence="1">Phage portal protein</fullName>
    </submittedName>
</protein>
<proteinExistence type="predicted"/>
<dbReference type="RefSeq" id="WP_106471696.1">
    <property type="nucleotide sequence ID" value="NZ_CP027665.1"/>
</dbReference>
<gene>
    <name evidence="1" type="ORF">C6Y53_06455</name>
</gene>
<dbReference type="GO" id="GO:0019068">
    <property type="term" value="P:virion assembly"/>
    <property type="evidence" value="ECO:0007669"/>
    <property type="project" value="InterPro"/>
</dbReference>
<dbReference type="InterPro" id="IPR006429">
    <property type="entry name" value="Phage_lambda_portal"/>
</dbReference>
<dbReference type="EMBL" id="CP027665">
    <property type="protein sequence ID" value="AVO37385.1"/>
    <property type="molecule type" value="Genomic_DNA"/>
</dbReference>
<sequence>MAWPFSRSTAPAITAVRGEPDLRRSTIPAVPRRRSGPITVRARRSYDAGETDRLTSNWTTVPLTADQVIDRNLRPLVARSRDQAAKNDYMKAFLRLCDQNIVGHRGVILQAQAKDDNGSLDRKANEAIEAWWKLWQRAENCDITGRRSFRMMCKTAVRTCAKDGEFMFREIRGKVAPMGYALQILDPQRCPVDYNVERLPGGRFVRQGIEFSREGRPLAYFFMTSDPAHSAYTYNGRSLERVPASEIIHGFLEDIVNQRRGLPWAATALWRLHQLNGFEKAALINAKTGASVGGFLEWEKDEGPEPDEDEDDEELFIEAEGGVFQELPPGLKHKAFDSRYPSGEFAPFHKAMIRGAGAGMGVSYVSLANDLEGVNFSSIRQGVIDEREHWMDLQEWLIETLVERAYQSALKPALLMGLVTNGPVRLRPERIAKYCNVFWQGRRWSWVDPQKDIRAEIEAKDNLLASPSEIIRKQGRDPETVWRTFAADIEAMQAAGVPEEFIMATLIKGAGSPPAATNQTEENEDDQTT</sequence>
<dbReference type="GO" id="GO:0005198">
    <property type="term" value="F:structural molecule activity"/>
    <property type="evidence" value="ECO:0007669"/>
    <property type="project" value="InterPro"/>
</dbReference>
<reference evidence="2" key="1">
    <citation type="submission" date="2018-03" db="EMBL/GenBank/DDBJ databases">
        <title>Genomic analysis of the strain SH-1 isolated from shrimp intestine.</title>
        <authorList>
            <person name="Kim Y.-S."/>
            <person name="Kim S.-E."/>
            <person name="Kim K.-H."/>
        </authorList>
    </citation>
    <scope>NUCLEOTIDE SEQUENCE [LARGE SCALE GENOMIC DNA]</scope>
    <source>
        <strain evidence="2">SH-1</strain>
    </source>
</reference>
<evidence type="ECO:0000313" key="2">
    <source>
        <dbReference type="Proteomes" id="UP000237655"/>
    </source>
</evidence>
<keyword evidence="2" id="KW-1185">Reference proteome</keyword>
<dbReference type="KEGG" id="thas:C6Y53_06455"/>
<organism evidence="1 2">
    <name type="scientific">Pukyongiella litopenaei</name>
    <dbReference type="NCBI Taxonomy" id="2605946"/>
    <lineage>
        <taxon>Bacteria</taxon>
        <taxon>Pseudomonadati</taxon>
        <taxon>Pseudomonadota</taxon>
        <taxon>Alphaproteobacteria</taxon>
        <taxon>Rhodobacterales</taxon>
        <taxon>Paracoccaceae</taxon>
        <taxon>Pukyongiella</taxon>
    </lineage>
</organism>
<dbReference type="AlphaFoldDB" id="A0A2S0MND2"/>
<name>A0A2S0MND2_9RHOB</name>
<dbReference type="Proteomes" id="UP000237655">
    <property type="component" value="Chromosome"/>
</dbReference>
<dbReference type="NCBIfam" id="TIGR01539">
    <property type="entry name" value="portal_lambda"/>
    <property type="match status" value="1"/>
</dbReference>
<evidence type="ECO:0000313" key="1">
    <source>
        <dbReference type="EMBL" id="AVO37385.1"/>
    </source>
</evidence>
<dbReference type="Pfam" id="PF05136">
    <property type="entry name" value="Phage_portal_2"/>
    <property type="match status" value="1"/>
</dbReference>